<accession>A0A0A0I1Y9</accession>
<sequence length="243" mass="27707">MYNAIYCEFLKLKKSPIGIVLILGGMVEPALMVFGQLYRGDIVEWNKYMNQIECITFLIVGGILFTLVSSYIYVREFMEKVSSVTYSYSISNTKIFFAKLITVFICIAYVYVLQFIASILLGCLLDHEPLYKETLIIHTKIYMYSLFFQCAIVPLSILIASISEGVIMPITYSVIGTFISLVIMSSKKYGVYFPFTYPVLPIMSIGVENSVVILSKYVFIVSIMFFIVTVLSCIIYYEKHDIS</sequence>
<dbReference type="Proteomes" id="UP000030012">
    <property type="component" value="Unassembled WGS sequence"/>
</dbReference>
<dbReference type="EMBL" id="JENJ01000059">
    <property type="protein sequence ID" value="KGM94782.1"/>
    <property type="molecule type" value="Genomic_DNA"/>
</dbReference>
<feature type="transmembrane region" description="Helical" evidence="1">
    <location>
        <begin position="94"/>
        <end position="121"/>
    </location>
</feature>
<evidence type="ECO:0008006" key="4">
    <source>
        <dbReference type="Google" id="ProtNLM"/>
    </source>
</evidence>
<organism evidence="2 3">
    <name type="scientific">Clostridium novyi A str. 4552</name>
    <dbReference type="NCBI Taxonomy" id="1444289"/>
    <lineage>
        <taxon>Bacteria</taxon>
        <taxon>Bacillati</taxon>
        <taxon>Bacillota</taxon>
        <taxon>Clostridia</taxon>
        <taxon>Eubacteriales</taxon>
        <taxon>Clostridiaceae</taxon>
        <taxon>Clostridium</taxon>
    </lineage>
</organism>
<name>A0A0A0I1Y9_CLONO</name>
<feature type="transmembrane region" description="Helical" evidence="1">
    <location>
        <begin position="191"/>
        <end position="211"/>
    </location>
</feature>
<dbReference type="RefSeq" id="WP_039256042.1">
    <property type="nucleotide sequence ID" value="NZ_JENJ01000059.1"/>
</dbReference>
<evidence type="ECO:0000313" key="3">
    <source>
        <dbReference type="Proteomes" id="UP000030012"/>
    </source>
</evidence>
<feature type="transmembrane region" description="Helical" evidence="1">
    <location>
        <begin position="141"/>
        <end position="160"/>
    </location>
</feature>
<keyword evidence="1" id="KW-0812">Transmembrane</keyword>
<evidence type="ECO:0000313" key="2">
    <source>
        <dbReference type="EMBL" id="KGM94782.1"/>
    </source>
</evidence>
<comment type="caution">
    <text evidence="2">The sequence shown here is derived from an EMBL/GenBank/DDBJ whole genome shotgun (WGS) entry which is preliminary data.</text>
</comment>
<dbReference type="Pfam" id="PF12730">
    <property type="entry name" value="ABC2_membrane_4"/>
    <property type="match status" value="1"/>
</dbReference>
<feature type="transmembrane region" description="Helical" evidence="1">
    <location>
        <begin position="16"/>
        <end position="34"/>
    </location>
</feature>
<keyword evidence="1" id="KW-1133">Transmembrane helix</keyword>
<protein>
    <recommendedName>
        <fullName evidence="4">ABC transporter permease</fullName>
    </recommendedName>
</protein>
<feature type="transmembrane region" description="Helical" evidence="1">
    <location>
        <begin position="166"/>
        <end position="184"/>
    </location>
</feature>
<evidence type="ECO:0000256" key="1">
    <source>
        <dbReference type="SAM" id="Phobius"/>
    </source>
</evidence>
<gene>
    <name evidence="2" type="ORF">Z968_10955</name>
</gene>
<feature type="transmembrane region" description="Helical" evidence="1">
    <location>
        <begin position="217"/>
        <end position="237"/>
    </location>
</feature>
<dbReference type="AlphaFoldDB" id="A0A0A0I1Y9"/>
<feature type="transmembrane region" description="Helical" evidence="1">
    <location>
        <begin position="55"/>
        <end position="74"/>
    </location>
</feature>
<proteinExistence type="predicted"/>
<keyword evidence="1" id="KW-0472">Membrane</keyword>
<reference evidence="2 3" key="1">
    <citation type="submission" date="2014-01" db="EMBL/GenBank/DDBJ databases">
        <title>Plasmidome dynamics in the species complex Clostridium novyi sensu lato converts strains of independent lineages into distinctly different pathogens.</title>
        <authorList>
            <person name="Skarin H."/>
            <person name="Segerman B."/>
        </authorList>
    </citation>
    <scope>NUCLEOTIDE SEQUENCE [LARGE SCALE GENOMIC DNA]</scope>
    <source>
        <strain evidence="2 3">4552</strain>
    </source>
</reference>